<protein>
    <submittedName>
        <fullName evidence="2">Uncharacterized protein</fullName>
    </submittedName>
</protein>
<comment type="caution">
    <text evidence="2">The sequence shown here is derived from an EMBL/GenBank/DDBJ whole genome shotgun (WGS) entry which is preliminary data.</text>
</comment>
<dbReference type="Proteomes" id="UP000269379">
    <property type="component" value="Unassembled WGS sequence"/>
</dbReference>
<accession>A0AAX1XAH3</accession>
<evidence type="ECO:0000313" key="2">
    <source>
        <dbReference type="EMBL" id="RPA28457.1"/>
    </source>
</evidence>
<evidence type="ECO:0000256" key="1">
    <source>
        <dbReference type="SAM" id="MobiDB-lite"/>
    </source>
</evidence>
<dbReference type="AlphaFoldDB" id="A0AAX1XAH3"/>
<dbReference type="EMBL" id="RKJW01000001">
    <property type="protein sequence ID" value="RPA28457.1"/>
    <property type="molecule type" value="Genomic_DNA"/>
</dbReference>
<reference evidence="3" key="1">
    <citation type="submission" date="2018-10" db="EMBL/GenBank/DDBJ databases">
        <title>FDA dAtabase for Regulatory Grade micrObial Sequences (FDA-ARGOS): Supporting development and validation of Infectious Disease Dx tests.</title>
        <authorList>
            <person name="Minogue T."/>
            <person name="Wolcott M."/>
            <person name="Wasieloski L."/>
            <person name="Aguilar W."/>
            <person name="Moore D."/>
            <person name="Jaissle J."/>
            <person name="Tallon L."/>
            <person name="Sadzewicz L."/>
            <person name="Zhao X."/>
            <person name="Vavikolanu K."/>
            <person name="Mehta A."/>
            <person name="Aluvathingal J."/>
            <person name="Nadendla S."/>
            <person name="Yan Y."/>
            <person name="Sichtig H."/>
        </authorList>
    </citation>
    <scope>NUCLEOTIDE SEQUENCE [LARGE SCALE GENOMIC DNA]</scope>
    <source>
        <strain evidence="3">FDAARGOS_588</strain>
    </source>
</reference>
<proteinExistence type="predicted"/>
<name>A0AAX1XAH3_BURML</name>
<sequence length="120" mass="13058">MGRRGAGVAPSPIAHRPSPIAHRPSPIAHRPSHIAHRTSHIAHRTSHIAHRTSHIAHRTCRFSIRLAHHAASKEGLHRIVSSGSPLSGFEPLRAMRVHARRRTAAGNHVISPGTRRACGD</sequence>
<organism evidence="2 3">
    <name type="scientific">Burkholderia mallei</name>
    <name type="common">Pseudomonas mallei</name>
    <dbReference type="NCBI Taxonomy" id="13373"/>
    <lineage>
        <taxon>Bacteria</taxon>
        <taxon>Pseudomonadati</taxon>
        <taxon>Pseudomonadota</taxon>
        <taxon>Betaproteobacteria</taxon>
        <taxon>Burkholderiales</taxon>
        <taxon>Burkholderiaceae</taxon>
        <taxon>Burkholderia</taxon>
        <taxon>pseudomallei group</taxon>
    </lineage>
</organism>
<dbReference type="RefSeq" id="WP_081003687.1">
    <property type="nucleotide sequence ID" value="NZ_CP009726.1"/>
</dbReference>
<feature type="region of interest" description="Disordered" evidence="1">
    <location>
        <begin position="1"/>
        <end position="30"/>
    </location>
</feature>
<gene>
    <name evidence="2" type="ORF">EGT70_01600</name>
</gene>
<evidence type="ECO:0000313" key="3">
    <source>
        <dbReference type="Proteomes" id="UP000269379"/>
    </source>
</evidence>